<evidence type="ECO:0000256" key="4">
    <source>
        <dbReference type="ARBA" id="ARBA00023136"/>
    </source>
</evidence>
<sequence>MGTEDNNPLLPKAHVAVPALTKAAPVLSCLLYMSVSVAMTFVNKYTMQVFPLSNIVMIMQMVATWMILQPLRPILGFKPFSLARARQFLYITIMYTASTAFALIGLKTLNVPMYNVIKRLTPMTVLVFKAFVRKQWPPVQIIASVVMVVVGCIVAGVGDLMFDLSGYVFCLLSCACQAAYLLLVEFKGNQAHAPVSSQEMLYYNCLTSLPLLMLLVWADGEAASLPGAYATVGVITCAQPPIGLPACLRDERRGMTRRRPPSSCTITPSPRCPCCWVLLRRRASCMRCPNHMQWELRHTVHFGCGQPCCLAASWAAC</sequence>
<comment type="subcellular location">
    <subcellularLocation>
        <location evidence="1">Membrane</location>
        <topology evidence="1">Multi-pass membrane protein</topology>
    </subcellularLocation>
</comment>
<protein>
    <recommendedName>
        <fullName evidence="6">Sugar phosphate transporter domain-containing protein</fullName>
    </recommendedName>
</protein>
<keyword evidence="8" id="KW-1185">Reference proteome</keyword>
<accession>A0ABQ7FUG9</accession>
<reference evidence="7" key="1">
    <citation type="submission" date="2017-08" db="EMBL/GenBank/DDBJ databases">
        <authorList>
            <person name="Polle J.E."/>
            <person name="Barry K."/>
            <person name="Cushman J."/>
            <person name="Schmutz J."/>
            <person name="Tran D."/>
            <person name="Hathwaick L.T."/>
            <person name="Yim W.C."/>
            <person name="Jenkins J."/>
            <person name="Mckie-Krisberg Z.M."/>
            <person name="Prochnik S."/>
            <person name="Lindquist E."/>
            <person name="Dockter R.B."/>
            <person name="Adam C."/>
            <person name="Molina H."/>
            <person name="Bunkerborg J."/>
            <person name="Jin E."/>
            <person name="Buchheim M."/>
            <person name="Magnuson J."/>
        </authorList>
    </citation>
    <scope>NUCLEOTIDE SEQUENCE</scope>
    <source>
        <strain evidence="7">CCAP 19/18</strain>
    </source>
</reference>
<feature type="domain" description="Sugar phosphate transporter" evidence="6">
    <location>
        <begin position="28"/>
        <end position="214"/>
    </location>
</feature>
<organism evidence="7 8">
    <name type="scientific">Dunaliella salina</name>
    <name type="common">Green alga</name>
    <name type="synonym">Protococcus salinus</name>
    <dbReference type="NCBI Taxonomy" id="3046"/>
    <lineage>
        <taxon>Eukaryota</taxon>
        <taxon>Viridiplantae</taxon>
        <taxon>Chlorophyta</taxon>
        <taxon>core chlorophytes</taxon>
        <taxon>Chlorophyceae</taxon>
        <taxon>CS clade</taxon>
        <taxon>Chlamydomonadales</taxon>
        <taxon>Dunaliellaceae</taxon>
        <taxon>Dunaliella</taxon>
    </lineage>
</organism>
<dbReference type="InterPro" id="IPR050186">
    <property type="entry name" value="TPT_transporter"/>
</dbReference>
<evidence type="ECO:0000313" key="8">
    <source>
        <dbReference type="Proteomes" id="UP000815325"/>
    </source>
</evidence>
<keyword evidence="2 5" id="KW-0812">Transmembrane</keyword>
<evidence type="ECO:0000259" key="6">
    <source>
        <dbReference type="Pfam" id="PF03151"/>
    </source>
</evidence>
<dbReference type="EMBL" id="MU071424">
    <property type="protein sequence ID" value="KAF5826065.1"/>
    <property type="molecule type" value="Genomic_DNA"/>
</dbReference>
<evidence type="ECO:0000313" key="7">
    <source>
        <dbReference type="EMBL" id="KAF5826065.1"/>
    </source>
</evidence>
<comment type="caution">
    <text evidence="7">The sequence shown here is derived from an EMBL/GenBank/DDBJ whole genome shotgun (WGS) entry which is preliminary data.</text>
</comment>
<feature type="transmembrane region" description="Helical" evidence="5">
    <location>
        <begin position="88"/>
        <end position="109"/>
    </location>
</feature>
<dbReference type="Proteomes" id="UP000815325">
    <property type="component" value="Unassembled WGS sequence"/>
</dbReference>
<feature type="transmembrane region" description="Helical" evidence="5">
    <location>
        <begin position="49"/>
        <end position="68"/>
    </location>
</feature>
<dbReference type="InterPro" id="IPR004853">
    <property type="entry name" value="Sugar_P_trans_dom"/>
</dbReference>
<feature type="transmembrane region" description="Helical" evidence="5">
    <location>
        <begin position="139"/>
        <end position="158"/>
    </location>
</feature>
<proteinExistence type="predicted"/>
<feature type="transmembrane region" description="Helical" evidence="5">
    <location>
        <begin position="229"/>
        <end position="248"/>
    </location>
</feature>
<keyword evidence="3 5" id="KW-1133">Transmembrane helix</keyword>
<evidence type="ECO:0000256" key="2">
    <source>
        <dbReference type="ARBA" id="ARBA00022692"/>
    </source>
</evidence>
<evidence type="ECO:0000256" key="1">
    <source>
        <dbReference type="ARBA" id="ARBA00004141"/>
    </source>
</evidence>
<gene>
    <name evidence="7" type="ORF">DUNSADRAFT_4992</name>
</gene>
<feature type="transmembrane region" description="Helical" evidence="5">
    <location>
        <begin position="200"/>
        <end position="217"/>
    </location>
</feature>
<feature type="transmembrane region" description="Helical" evidence="5">
    <location>
        <begin position="164"/>
        <end position="184"/>
    </location>
</feature>
<name>A0ABQ7FUG9_DUNSA</name>
<feature type="transmembrane region" description="Helical" evidence="5">
    <location>
        <begin position="20"/>
        <end position="42"/>
    </location>
</feature>
<dbReference type="PANTHER" id="PTHR11132">
    <property type="entry name" value="SOLUTE CARRIER FAMILY 35"/>
    <property type="match status" value="1"/>
</dbReference>
<dbReference type="Pfam" id="PF03151">
    <property type="entry name" value="TPT"/>
    <property type="match status" value="1"/>
</dbReference>
<keyword evidence="4 5" id="KW-0472">Membrane</keyword>
<evidence type="ECO:0000256" key="5">
    <source>
        <dbReference type="SAM" id="Phobius"/>
    </source>
</evidence>
<evidence type="ECO:0000256" key="3">
    <source>
        <dbReference type="ARBA" id="ARBA00022989"/>
    </source>
</evidence>